<dbReference type="HOGENOM" id="CLU_058050_1_0_5"/>
<dbReference type="InterPro" id="IPR036318">
    <property type="entry name" value="FAD-bd_PCMH-like_sf"/>
</dbReference>
<dbReference type="Gene3D" id="3.30.43.10">
    <property type="entry name" value="Uridine Diphospho-n-acetylenolpyruvylglucosamine Reductase, domain 2"/>
    <property type="match status" value="1"/>
</dbReference>
<dbReference type="AlphaFoldDB" id="A0A067Z391"/>
<organism evidence="4 5">
    <name type="scientific">Gluconobacter oxydans DSM 3504</name>
    <dbReference type="NCBI Taxonomy" id="1288313"/>
    <lineage>
        <taxon>Bacteria</taxon>
        <taxon>Pseudomonadati</taxon>
        <taxon>Pseudomonadota</taxon>
        <taxon>Alphaproteobacteria</taxon>
        <taxon>Acetobacterales</taxon>
        <taxon>Acetobacteraceae</taxon>
        <taxon>Gluconobacter</taxon>
    </lineage>
</organism>
<dbReference type="InterPro" id="IPR016167">
    <property type="entry name" value="FAD-bd_PCMH_sub1"/>
</dbReference>
<dbReference type="EMBL" id="CP004373">
    <property type="protein sequence ID" value="AHK71516.1"/>
    <property type="molecule type" value="Genomic_DNA"/>
</dbReference>
<evidence type="ECO:0000256" key="1">
    <source>
        <dbReference type="ARBA" id="ARBA00022630"/>
    </source>
</evidence>
<evidence type="ECO:0000313" key="5">
    <source>
        <dbReference type="Proteomes" id="UP000031656"/>
    </source>
</evidence>
<feature type="domain" description="FAD-binding PCMH-type" evidence="3">
    <location>
        <begin position="1"/>
        <end position="219"/>
    </location>
</feature>
<dbReference type="PROSITE" id="PS51387">
    <property type="entry name" value="FAD_PCMH"/>
    <property type="match status" value="1"/>
</dbReference>
<dbReference type="GO" id="GO:0071949">
    <property type="term" value="F:FAD binding"/>
    <property type="evidence" value="ECO:0007669"/>
    <property type="project" value="InterPro"/>
</dbReference>
<keyword evidence="4" id="KW-0560">Oxidoreductase</keyword>
<dbReference type="Gene3D" id="3.30.390.50">
    <property type="entry name" value="CO dehydrogenase flavoprotein, C-terminal domain"/>
    <property type="match status" value="1"/>
</dbReference>
<accession>A0A067Z391</accession>
<dbReference type="InterPro" id="IPR051312">
    <property type="entry name" value="Diverse_Substr_Oxidored"/>
</dbReference>
<name>A0A067Z391_GLUOY</name>
<dbReference type="SMART" id="SM01092">
    <property type="entry name" value="CO_deh_flav_C"/>
    <property type="match status" value="1"/>
</dbReference>
<dbReference type="EC" id="1.17.1.4" evidence="4"/>
<dbReference type="InterPro" id="IPR002346">
    <property type="entry name" value="Mopterin_DH_FAD-bd"/>
</dbReference>
<dbReference type="SUPFAM" id="SSF56176">
    <property type="entry name" value="FAD-binding/transporter-associated domain-like"/>
    <property type="match status" value="1"/>
</dbReference>
<gene>
    <name evidence="4" type="primary">yagS</name>
    <name evidence="4" type="ORF">GLS_c16370</name>
</gene>
<dbReference type="KEGG" id="goy:GLS_c16370"/>
<dbReference type="SUPFAM" id="SSF55447">
    <property type="entry name" value="CO dehydrogenase flavoprotein C-terminal domain-like"/>
    <property type="match status" value="1"/>
</dbReference>
<reference evidence="4 5" key="1">
    <citation type="journal article" date="2015" name="Appl. Microbiol. Biotechnol.">
        <title>The consequence of an additional NADH dehydrogenase paralog on the growth of Gluconobacter oxydans DSM3504.</title>
        <authorList>
            <person name="Kostner D."/>
            <person name="Luchterhand B."/>
            <person name="Junker A."/>
            <person name="Volland S."/>
            <person name="Daniel R."/>
            <person name="Buchs J."/>
            <person name="Liebl W."/>
            <person name="Ehrenreich A."/>
        </authorList>
    </citation>
    <scope>NUCLEOTIDE SEQUENCE [LARGE SCALE GENOMIC DNA]</scope>
    <source>
        <strain evidence="4">DSM 3504</strain>
    </source>
</reference>
<proteinExistence type="predicted"/>
<sequence>MRQFSYSRPDTLDTACHTPDHTRYLAGGTNLIDLMKSDVERPEHVVDLSALSMRQIEEHPDGGLRLGALATNADTAAHPLVTERYPLLASAILAGASPQIRNKATNGGNLNQRTRCHYFYDPNMACNKRSPGTGCSAKGGRNRIMAILGTSDSCIATFPSDMCVALAALNAAVNLKGPEGERSVPLRDYHRLPEDTPWQDNILRAGEIVTSIDLPPLGFSSHHTYLKIRDRLSFAFAIVSVAAGLQIENNTIRKACIAMGGVGTKPWCVPEAEALLEEKTPSISLFRDAAECLLQGAVTDRDNAAKLKLAPRVIIRALSQAAAGTPQSQTQKTIF</sequence>
<keyword evidence="1" id="KW-0285">Flavoprotein</keyword>
<dbReference type="Pfam" id="PF03450">
    <property type="entry name" value="CO_deh_flav_C"/>
    <property type="match status" value="1"/>
</dbReference>
<keyword evidence="2" id="KW-0274">FAD</keyword>
<dbReference type="InterPro" id="IPR005107">
    <property type="entry name" value="CO_DH_flav_C"/>
</dbReference>
<dbReference type="GeneID" id="56905856"/>
<dbReference type="InterPro" id="IPR036683">
    <property type="entry name" value="CO_DH_flav_C_dom_sf"/>
</dbReference>
<evidence type="ECO:0000313" key="4">
    <source>
        <dbReference type="EMBL" id="AHK71516.1"/>
    </source>
</evidence>
<protein>
    <submittedName>
        <fullName evidence="4">Putative xanthine dehydrogenase YagS</fullName>
        <ecNumber evidence="4">1.17.1.4</ecNumber>
    </submittedName>
</protein>
<evidence type="ECO:0000256" key="2">
    <source>
        <dbReference type="ARBA" id="ARBA00022827"/>
    </source>
</evidence>
<dbReference type="PANTHER" id="PTHR42659">
    <property type="entry name" value="XANTHINE DEHYDROGENASE SUBUNIT C-RELATED"/>
    <property type="match status" value="1"/>
</dbReference>
<dbReference type="GO" id="GO:0004854">
    <property type="term" value="F:xanthine dehydrogenase activity"/>
    <property type="evidence" value="ECO:0007669"/>
    <property type="project" value="UniProtKB-EC"/>
</dbReference>
<dbReference type="InterPro" id="IPR016169">
    <property type="entry name" value="FAD-bd_PCMH_sub2"/>
</dbReference>
<dbReference type="InterPro" id="IPR016166">
    <property type="entry name" value="FAD-bd_PCMH"/>
</dbReference>
<evidence type="ECO:0000259" key="3">
    <source>
        <dbReference type="PROSITE" id="PS51387"/>
    </source>
</evidence>
<dbReference type="PANTHER" id="PTHR42659:SF1">
    <property type="entry name" value="OXIDOREDUCTASE"/>
    <property type="match status" value="1"/>
</dbReference>
<dbReference type="Gene3D" id="3.30.465.10">
    <property type="match status" value="2"/>
</dbReference>
<dbReference type="RefSeq" id="WP_041111860.1">
    <property type="nucleotide sequence ID" value="NZ_CP004373.1"/>
</dbReference>
<dbReference type="Pfam" id="PF00941">
    <property type="entry name" value="FAD_binding_5"/>
    <property type="match status" value="1"/>
</dbReference>
<dbReference type="Proteomes" id="UP000031656">
    <property type="component" value="Chromosome"/>
</dbReference>